<dbReference type="Pfam" id="PF08281">
    <property type="entry name" value="Sigma70_r4_2"/>
    <property type="match status" value="1"/>
</dbReference>
<evidence type="ECO:0000313" key="7">
    <source>
        <dbReference type="EMBL" id="MBD9360559.1"/>
    </source>
</evidence>
<dbReference type="RefSeq" id="WP_192393290.1">
    <property type="nucleotide sequence ID" value="NZ_CAJHIU010000001.1"/>
</dbReference>
<dbReference type="InterPro" id="IPR007627">
    <property type="entry name" value="RNA_pol_sigma70_r2"/>
</dbReference>
<feature type="domain" description="RNA polymerase sigma-70 region 2" evidence="5">
    <location>
        <begin position="10"/>
        <end position="72"/>
    </location>
</feature>
<dbReference type="Pfam" id="PF04542">
    <property type="entry name" value="Sigma70_r2"/>
    <property type="match status" value="1"/>
</dbReference>
<dbReference type="PANTHER" id="PTHR43133:SF63">
    <property type="entry name" value="RNA POLYMERASE SIGMA FACTOR FECI-RELATED"/>
    <property type="match status" value="1"/>
</dbReference>
<evidence type="ECO:0000313" key="8">
    <source>
        <dbReference type="Proteomes" id="UP000641152"/>
    </source>
</evidence>
<dbReference type="EMBL" id="JACXST010000001">
    <property type="protein sequence ID" value="MBD9360559.1"/>
    <property type="molecule type" value="Genomic_DNA"/>
</dbReference>
<accession>A0ABR9DBS4</accession>
<evidence type="ECO:0000256" key="1">
    <source>
        <dbReference type="ARBA" id="ARBA00010641"/>
    </source>
</evidence>
<keyword evidence="4" id="KW-0804">Transcription</keyword>
<name>A0ABR9DBS4_9GAMM</name>
<dbReference type="SUPFAM" id="SSF88659">
    <property type="entry name" value="Sigma3 and sigma4 domains of RNA polymerase sigma factors"/>
    <property type="match status" value="1"/>
</dbReference>
<evidence type="ECO:0000256" key="4">
    <source>
        <dbReference type="ARBA" id="ARBA00023163"/>
    </source>
</evidence>
<sequence>MSINPLLDKLFRRHNKELLYFAAQRAGGAAEDLVQEAYMRLLQHPDPASIDNPRAFLFRTTTNLTVDHHRRQMLEARYQPEVYSADADVEAEMVKMPGKEPPPEAQASQQQELDRLRTMLNELPELPRHAFMLNRIEGLSHKEIGKRLGISDRSSERYVGVALRHLLKHSTFDE</sequence>
<dbReference type="SUPFAM" id="SSF88946">
    <property type="entry name" value="Sigma2 domain of RNA polymerase sigma factors"/>
    <property type="match status" value="1"/>
</dbReference>
<evidence type="ECO:0000256" key="2">
    <source>
        <dbReference type="ARBA" id="ARBA00023015"/>
    </source>
</evidence>
<dbReference type="InterPro" id="IPR039425">
    <property type="entry name" value="RNA_pol_sigma-70-like"/>
</dbReference>
<protein>
    <submittedName>
        <fullName evidence="7">Sigma-70 family RNA polymerase sigma factor</fullName>
    </submittedName>
</protein>
<keyword evidence="3" id="KW-0731">Sigma factor</keyword>
<proteinExistence type="inferred from homology"/>
<comment type="caution">
    <text evidence="7">The sequence shown here is derived from an EMBL/GenBank/DDBJ whole genome shotgun (WGS) entry which is preliminary data.</text>
</comment>
<dbReference type="Gene3D" id="1.10.10.10">
    <property type="entry name" value="Winged helix-like DNA-binding domain superfamily/Winged helix DNA-binding domain"/>
    <property type="match status" value="1"/>
</dbReference>
<feature type="domain" description="RNA polymerase sigma factor 70 region 4 type 2" evidence="6">
    <location>
        <begin position="114"/>
        <end position="166"/>
    </location>
</feature>
<evidence type="ECO:0000259" key="6">
    <source>
        <dbReference type="Pfam" id="PF08281"/>
    </source>
</evidence>
<dbReference type="Gene3D" id="1.10.1740.10">
    <property type="match status" value="1"/>
</dbReference>
<dbReference type="InterPro" id="IPR013324">
    <property type="entry name" value="RNA_pol_sigma_r3/r4-like"/>
</dbReference>
<keyword evidence="2" id="KW-0805">Transcription regulation</keyword>
<organism evidence="7 8">
    <name type="scientific">Methylomonas fluvii</name>
    <dbReference type="NCBI Taxonomy" id="1854564"/>
    <lineage>
        <taxon>Bacteria</taxon>
        <taxon>Pseudomonadati</taxon>
        <taxon>Pseudomonadota</taxon>
        <taxon>Gammaproteobacteria</taxon>
        <taxon>Methylococcales</taxon>
        <taxon>Methylococcaceae</taxon>
        <taxon>Methylomonas</taxon>
    </lineage>
</organism>
<gene>
    <name evidence="7" type="ORF">EBB_08420</name>
</gene>
<dbReference type="NCBIfam" id="TIGR02937">
    <property type="entry name" value="sigma70-ECF"/>
    <property type="match status" value="1"/>
</dbReference>
<dbReference type="InterPro" id="IPR013249">
    <property type="entry name" value="RNA_pol_sigma70_r4_t2"/>
</dbReference>
<dbReference type="Proteomes" id="UP000641152">
    <property type="component" value="Unassembled WGS sequence"/>
</dbReference>
<comment type="similarity">
    <text evidence="1">Belongs to the sigma-70 factor family. ECF subfamily.</text>
</comment>
<dbReference type="PANTHER" id="PTHR43133">
    <property type="entry name" value="RNA POLYMERASE ECF-TYPE SIGMA FACTO"/>
    <property type="match status" value="1"/>
</dbReference>
<reference evidence="7 8" key="1">
    <citation type="submission" date="2020-09" db="EMBL/GenBank/DDBJ databases">
        <title>Methylomonas albis sp. nov. and Methylomonas fluvii sp. nov.: Two cold-adapted methanotrophs from the River Elbe and an amended description of Methylovulum psychrotolerans strain Eb1.</title>
        <authorList>
            <person name="Bussmann I.K."/>
            <person name="Klings K.-W."/>
            <person name="Warnstedt J."/>
            <person name="Hoppert M."/>
            <person name="Saborowski A."/>
            <person name="Horn F."/>
            <person name="Liebner S."/>
        </authorList>
    </citation>
    <scope>NUCLEOTIDE SEQUENCE [LARGE SCALE GENOMIC DNA]</scope>
    <source>
        <strain evidence="7 8">EbB</strain>
    </source>
</reference>
<evidence type="ECO:0000256" key="3">
    <source>
        <dbReference type="ARBA" id="ARBA00023082"/>
    </source>
</evidence>
<keyword evidence="8" id="KW-1185">Reference proteome</keyword>
<dbReference type="InterPro" id="IPR013325">
    <property type="entry name" value="RNA_pol_sigma_r2"/>
</dbReference>
<dbReference type="InterPro" id="IPR036388">
    <property type="entry name" value="WH-like_DNA-bd_sf"/>
</dbReference>
<evidence type="ECO:0000259" key="5">
    <source>
        <dbReference type="Pfam" id="PF04542"/>
    </source>
</evidence>
<dbReference type="InterPro" id="IPR014284">
    <property type="entry name" value="RNA_pol_sigma-70_dom"/>
</dbReference>